<dbReference type="InterPro" id="IPR043428">
    <property type="entry name" value="LivM-like"/>
</dbReference>
<feature type="transmembrane region" description="Helical" evidence="6">
    <location>
        <begin position="30"/>
        <end position="50"/>
    </location>
</feature>
<dbReference type="PANTHER" id="PTHR30482">
    <property type="entry name" value="HIGH-AFFINITY BRANCHED-CHAIN AMINO ACID TRANSPORT SYSTEM PERMEASE"/>
    <property type="match status" value="1"/>
</dbReference>
<feature type="transmembrane region" description="Helical" evidence="6">
    <location>
        <begin position="113"/>
        <end position="139"/>
    </location>
</feature>
<feature type="transmembrane region" description="Helical" evidence="6">
    <location>
        <begin position="210"/>
        <end position="230"/>
    </location>
</feature>
<comment type="caution">
    <text evidence="7">The sequence shown here is derived from an EMBL/GenBank/DDBJ whole genome shotgun (WGS) entry which is preliminary data.</text>
</comment>
<evidence type="ECO:0000256" key="6">
    <source>
        <dbReference type="SAM" id="Phobius"/>
    </source>
</evidence>
<dbReference type="CDD" id="cd06581">
    <property type="entry name" value="TM_PBP1_LivM_like"/>
    <property type="match status" value="1"/>
</dbReference>
<protein>
    <submittedName>
        <fullName evidence="7">Branched-chain amino acid ABC transporter permease</fullName>
    </submittedName>
</protein>
<comment type="subcellular location">
    <subcellularLocation>
        <location evidence="1">Cell membrane</location>
        <topology evidence="1">Multi-pass membrane protein</topology>
    </subcellularLocation>
</comment>
<dbReference type="Pfam" id="PF02653">
    <property type="entry name" value="BPD_transp_2"/>
    <property type="match status" value="1"/>
</dbReference>
<keyword evidence="5 6" id="KW-0472">Membrane</keyword>
<name>A0A849I2J9_9HYPH</name>
<feature type="transmembrane region" description="Helical" evidence="6">
    <location>
        <begin position="7"/>
        <end position="24"/>
    </location>
</feature>
<evidence type="ECO:0000313" key="8">
    <source>
        <dbReference type="Proteomes" id="UP000564885"/>
    </source>
</evidence>
<accession>A0A849I2J9</accession>
<evidence type="ECO:0000256" key="5">
    <source>
        <dbReference type="ARBA" id="ARBA00023136"/>
    </source>
</evidence>
<reference evidence="7 8" key="1">
    <citation type="submission" date="2020-04" db="EMBL/GenBank/DDBJ databases">
        <title>Enterovirga sp. isolate from soil.</title>
        <authorList>
            <person name="Chea S."/>
            <person name="Kim D.-U."/>
        </authorList>
    </citation>
    <scope>NUCLEOTIDE SEQUENCE [LARGE SCALE GENOMIC DNA]</scope>
    <source>
        <strain evidence="7 8">DB1703</strain>
    </source>
</reference>
<sequence>MRRLGPGEGVVGILLALAAISPFVLPSQAWIGFAVNAVLISVLSIAWNVTGGFCGQMSFGHAALYGTGAYAAAMLQLRLGLNPYLAGIVGIAAGAAMGGFIGALAFRYGLRGSYFALVTLAFAEVLRILASSFEITGAGSGLTLPFRPGLANLQFPDRYAAYVFVLILCILALAVSAAVKGSRLGSNMVAVRENEEAAGAIGIDAFRVKVVAMIISGAIAGAAGVAYLQIQLFIDAPIAYGSLISVEALLGPIIGGAGTLLGPVVGTVVLHIVGEVVKTGVGGAPGLNLVFYGIVLLLILRFLPNGLMGLAGNLRWPARTASAARSAEAR</sequence>
<feature type="transmembrane region" description="Helical" evidence="6">
    <location>
        <begin position="85"/>
        <end position="106"/>
    </location>
</feature>
<feature type="transmembrane region" description="Helical" evidence="6">
    <location>
        <begin position="62"/>
        <end position="79"/>
    </location>
</feature>
<dbReference type="RefSeq" id="WP_171217026.1">
    <property type="nucleotide sequence ID" value="NZ_JABEPP010000001.1"/>
</dbReference>
<evidence type="ECO:0000256" key="4">
    <source>
        <dbReference type="ARBA" id="ARBA00022989"/>
    </source>
</evidence>
<keyword evidence="4 6" id="KW-1133">Transmembrane helix</keyword>
<evidence type="ECO:0000256" key="3">
    <source>
        <dbReference type="ARBA" id="ARBA00022692"/>
    </source>
</evidence>
<dbReference type="GO" id="GO:0015658">
    <property type="term" value="F:branched-chain amino acid transmembrane transporter activity"/>
    <property type="evidence" value="ECO:0007669"/>
    <property type="project" value="InterPro"/>
</dbReference>
<organism evidence="7 8">
    <name type="scientific">Enterovirga aerilata</name>
    <dbReference type="NCBI Taxonomy" id="2730920"/>
    <lineage>
        <taxon>Bacteria</taxon>
        <taxon>Pseudomonadati</taxon>
        <taxon>Pseudomonadota</taxon>
        <taxon>Alphaproteobacteria</taxon>
        <taxon>Hyphomicrobiales</taxon>
        <taxon>Methylobacteriaceae</taxon>
        <taxon>Enterovirga</taxon>
    </lineage>
</organism>
<proteinExistence type="predicted"/>
<dbReference type="EMBL" id="JABEPP010000001">
    <property type="protein sequence ID" value="NNM71581.1"/>
    <property type="molecule type" value="Genomic_DNA"/>
</dbReference>
<dbReference type="Proteomes" id="UP000564885">
    <property type="component" value="Unassembled WGS sequence"/>
</dbReference>
<dbReference type="PANTHER" id="PTHR30482:SF10">
    <property type="entry name" value="HIGH-AFFINITY BRANCHED-CHAIN AMINO ACID TRANSPORT PROTEIN BRAE"/>
    <property type="match status" value="1"/>
</dbReference>
<evidence type="ECO:0000256" key="1">
    <source>
        <dbReference type="ARBA" id="ARBA00004651"/>
    </source>
</evidence>
<keyword evidence="2" id="KW-1003">Cell membrane</keyword>
<evidence type="ECO:0000256" key="2">
    <source>
        <dbReference type="ARBA" id="ARBA00022475"/>
    </source>
</evidence>
<dbReference type="InterPro" id="IPR001851">
    <property type="entry name" value="ABC_transp_permease"/>
</dbReference>
<evidence type="ECO:0000313" key="7">
    <source>
        <dbReference type="EMBL" id="NNM71581.1"/>
    </source>
</evidence>
<dbReference type="GO" id="GO:0005886">
    <property type="term" value="C:plasma membrane"/>
    <property type="evidence" value="ECO:0007669"/>
    <property type="project" value="UniProtKB-SubCell"/>
</dbReference>
<dbReference type="AlphaFoldDB" id="A0A849I2J9"/>
<feature type="transmembrane region" description="Helical" evidence="6">
    <location>
        <begin position="159"/>
        <end position="179"/>
    </location>
</feature>
<gene>
    <name evidence="7" type="ORF">HJG44_04100</name>
</gene>
<feature type="transmembrane region" description="Helical" evidence="6">
    <location>
        <begin position="285"/>
        <end position="303"/>
    </location>
</feature>
<keyword evidence="8" id="KW-1185">Reference proteome</keyword>
<keyword evidence="3 6" id="KW-0812">Transmembrane</keyword>
<feature type="transmembrane region" description="Helical" evidence="6">
    <location>
        <begin position="250"/>
        <end position="273"/>
    </location>
</feature>